<dbReference type="GO" id="GO:0005789">
    <property type="term" value="C:endoplasmic reticulum membrane"/>
    <property type="evidence" value="ECO:0007669"/>
    <property type="project" value="UniProtKB-SubCell"/>
</dbReference>
<dbReference type="OrthoDB" id="5327821at2759"/>
<evidence type="ECO:0000256" key="4">
    <source>
        <dbReference type="ARBA" id="ARBA00017291"/>
    </source>
</evidence>
<comment type="subcellular location">
    <subcellularLocation>
        <location evidence="1">Endoplasmic reticulum membrane</location>
        <topology evidence="1">Single-pass type I membrane protein</topology>
    </subcellularLocation>
</comment>
<dbReference type="InterPro" id="IPR019623">
    <property type="entry name" value="Rot1"/>
</dbReference>
<dbReference type="VEuPathDB" id="FungiDB:MSYG_1904"/>
<evidence type="ECO:0000313" key="12">
    <source>
        <dbReference type="Proteomes" id="UP000186303"/>
    </source>
</evidence>
<evidence type="ECO:0000256" key="1">
    <source>
        <dbReference type="ARBA" id="ARBA00004115"/>
    </source>
</evidence>
<dbReference type="OMA" id="YKPPQML"/>
<dbReference type="Proteomes" id="UP000186303">
    <property type="component" value="Chromosome 3"/>
</dbReference>
<keyword evidence="5" id="KW-0812">Transmembrane</keyword>
<dbReference type="PANTHER" id="PTHR28090">
    <property type="entry name" value="PROTEIN ROT1"/>
    <property type="match status" value="1"/>
</dbReference>
<dbReference type="GO" id="GO:0051082">
    <property type="term" value="F:unfolded protein binding"/>
    <property type="evidence" value="ECO:0007669"/>
    <property type="project" value="TreeGrafter"/>
</dbReference>
<dbReference type="STRING" id="1230383.A0A1M8A521"/>
<organism evidence="11 12">
    <name type="scientific">Malassezia sympodialis (strain ATCC 42132)</name>
    <name type="common">Atopic eczema-associated yeast</name>
    <dbReference type="NCBI Taxonomy" id="1230383"/>
    <lineage>
        <taxon>Eukaryota</taxon>
        <taxon>Fungi</taxon>
        <taxon>Dikarya</taxon>
        <taxon>Basidiomycota</taxon>
        <taxon>Ustilaginomycotina</taxon>
        <taxon>Malasseziomycetes</taxon>
        <taxon>Malasseziales</taxon>
        <taxon>Malasseziaceae</taxon>
        <taxon>Malassezia</taxon>
    </lineage>
</organism>
<gene>
    <name evidence="11" type="ORF">MSYG_1904</name>
</gene>
<name>A0A1M8A521_MALS4</name>
<feature type="signal peptide" evidence="10">
    <location>
        <begin position="1"/>
        <end position="30"/>
    </location>
</feature>
<evidence type="ECO:0000256" key="2">
    <source>
        <dbReference type="ARBA" id="ARBA00007149"/>
    </source>
</evidence>
<reference evidence="12" key="1">
    <citation type="journal article" date="2017" name="Nucleic Acids Res.">
        <title>Proteogenomics produces comprehensive and highly accurate protein-coding gene annotation in a complete genome assembly of Malassezia sympodialis.</title>
        <authorList>
            <person name="Zhu Y."/>
            <person name="Engstroem P.G."/>
            <person name="Tellgren-Roth C."/>
            <person name="Baudo C.D."/>
            <person name="Kennell J.C."/>
            <person name="Sun S."/>
            <person name="Billmyre R.B."/>
            <person name="Schroeder M.S."/>
            <person name="Andersson A."/>
            <person name="Holm T."/>
            <person name="Sigurgeirsson B."/>
            <person name="Wu G."/>
            <person name="Sankaranarayanan S.R."/>
            <person name="Siddharthan R."/>
            <person name="Sanyal K."/>
            <person name="Lundeberg J."/>
            <person name="Nystedt B."/>
            <person name="Boekhout T."/>
            <person name="Dawson T.L. Jr."/>
            <person name="Heitman J."/>
            <person name="Scheynius A."/>
            <person name="Lehtioe J."/>
        </authorList>
    </citation>
    <scope>NUCLEOTIDE SEQUENCE [LARGE SCALE GENOMIC DNA]</scope>
    <source>
        <strain evidence="12">ATCC 42132</strain>
    </source>
</reference>
<evidence type="ECO:0000256" key="5">
    <source>
        <dbReference type="ARBA" id="ARBA00022692"/>
    </source>
</evidence>
<evidence type="ECO:0000256" key="3">
    <source>
        <dbReference type="ARBA" id="ARBA00016195"/>
    </source>
</evidence>
<evidence type="ECO:0000313" key="11">
    <source>
        <dbReference type="EMBL" id="SHO77562.1"/>
    </source>
</evidence>
<keyword evidence="12" id="KW-1185">Reference proteome</keyword>
<keyword evidence="9" id="KW-0472">Membrane</keyword>
<dbReference type="PROSITE" id="PS51257">
    <property type="entry name" value="PROKAR_LIPOPROTEIN"/>
    <property type="match status" value="1"/>
</dbReference>
<evidence type="ECO:0000256" key="6">
    <source>
        <dbReference type="ARBA" id="ARBA00022729"/>
    </source>
</evidence>
<accession>A0A1M8A521</accession>
<keyword evidence="6 10" id="KW-0732">Signal</keyword>
<keyword evidence="8" id="KW-1133">Transmembrane helix</keyword>
<evidence type="ECO:0000256" key="9">
    <source>
        <dbReference type="ARBA" id="ARBA00023136"/>
    </source>
</evidence>
<evidence type="ECO:0000256" key="10">
    <source>
        <dbReference type="SAM" id="SignalP"/>
    </source>
</evidence>
<protein>
    <recommendedName>
        <fullName evidence="4">Protein ROT1</fullName>
    </recommendedName>
    <alternativeName>
        <fullName evidence="3">Protein rot1</fullName>
    </alternativeName>
</protein>
<comment type="similarity">
    <text evidence="2">Belongs to the ROT1 family.</text>
</comment>
<dbReference type="GO" id="GO:0006458">
    <property type="term" value="P:'de novo' protein folding"/>
    <property type="evidence" value="ECO:0007669"/>
    <property type="project" value="InterPro"/>
</dbReference>
<evidence type="ECO:0000256" key="7">
    <source>
        <dbReference type="ARBA" id="ARBA00022824"/>
    </source>
</evidence>
<proteinExistence type="inferred from homology"/>
<dbReference type="Pfam" id="PF10681">
    <property type="entry name" value="Rot1"/>
    <property type="match status" value="1"/>
</dbReference>
<dbReference type="PANTHER" id="PTHR28090:SF1">
    <property type="entry name" value="PROTEIN ROT1"/>
    <property type="match status" value="1"/>
</dbReference>
<keyword evidence="7" id="KW-0256">Endoplasmic reticulum</keyword>
<sequence length="210" mass="23752">MHRARQARSLVTAAWAVACALALFVPCCMAAKIIADTSLNGTWSSGTGAVVTGQSFFNLVNNTFNIPKNAGQAYSFTMTSDTTGYWEQAVYQYMRPDTSNPRCFKAQLLWQHGNFTIYPNASLVLDPFRADGRQQLSDSCGDGNDKVQYYAQQEMMQSFYISKYIHYDQPSYKLQLYEFDGTPKPPMYLAFRPPEMYPTEGLHKFMVGLM</sequence>
<dbReference type="EMBL" id="LT671823">
    <property type="protein sequence ID" value="SHO77562.1"/>
    <property type="molecule type" value="Genomic_DNA"/>
</dbReference>
<evidence type="ECO:0000256" key="8">
    <source>
        <dbReference type="ARBA" id="ARBA00022989"/>
    </source>
</evidence>
<feature type="chain" id="PRO_5012387551" description="Protein ROT1" evidence="10">
    <location>
        <begin position="31"/>
        <end position="210"/>
    </location>
</feature>
<dbReference type="AlphaFoldDB" id="A0A1M8A521"/>